<dbReference type="PANTHER" id="PTHR11741:SF0">
    <property type="entry name" value="ELONGATION FACTOR TS, MITOCHONDRIAL"/>
    <property type="match status" value="1"/>
</dbReference>
<evidence type="ECO:0000313" key="8">
    <source>
        <dbReference type="Proteomes" id="UP000178395"/>
    </source>
</evidence>
<dbReference type="Gene3D" id="1.10.8.10">
    <property type="entry name" value="DNA helicase RuvA subunit, C-terminal domain"/>
    <property type="match status" value="1"/>
</dbReference>
<gene>
    <name evidence="5" type="primary">tsf</name>
    <name evidence="7" type="ORF">A2W39_02245</name>
</gene>
<reference evidence="7 8" key="1">
    <citation type="journal article" date="2016" name="Nat. Commun.">
        <title>Thousands of microbial genomes shed light on interconnected biogeochemical processes in an aquifer system.</title>
        <authorList>
            <person name="Anantharaman K."/>
            <person name="Brown C.T."/>
            <person name="Hug L.A."/>
            <person name="Sharon I."/>
            <person name="Castelle C.J."/>
            <person name="Probst A.J."/>
            <person name="Thomas B.C."/>
            <person name="Singh A."/>
            <person name="Wilkins M.J."/>
            <person name="Karaoz U."/>
            <person name="Brodie E.L."/>
            <person name="Williams K.H."/>
            <person name="Hubbard S.S."/>
            <person name="Banfield J.F."/>
        </authorList>
    </citation>
    <scope>NUCLEOTIDE SEQUENCE [LARGE SCALE GENOMIC DNA]</scope>
</reference>
<keyword evidence="5" id="KW-0963">Cytoplasm</keyword>
<dbReference type="SUPFAM" id="SSF54713">
    <property type="entry name" value="Elongation factor Ts (EF-Ts), dimerisation domain"/>
    <property type="match status" value="1"/>
</dbReference>
<keyword evidence="4 5" id="KW-0648">Protein biosynthesis</keyword>
<dbReference type="SUPFAM" id="SSF46934">
    <property type="entry name" value="UBA-like"/>
    <property type="match status" value="1"/>
</dbReference>
<dbReference type="HAMAP" id="MF_00050">
    <property type="entry name" value="EF_Ts"/>
    <property type="match status" value="1"/>
</dbReference>
<dbReference type="InterPro" id="IPR014039">
    <property type="entry name" value="Transl_elong_EFTs/EF1B_dimer"/>
</dbReference>
<accession>A0A1F5BX11</accession>
<feature type="domain" description="Translation elongation factor EFTs/EF1B dimerisation" evidence="6">
    <location>
        <begin position="50"/>
        <end position="195"/>
    </location>
</feature>
<dbReference type="InterPro" id="IPR036402">
    <property type="entry name" value="EF-Ts_dimer_sf"/>
</dbReference>
<evidence type="ECO:0000256" key="2">
    <source>
        <dbReference type="ARBA" id="ARBA00016956"/>
    </source>
</evidence>
<comment type="caution">
    <text evidence="7">The sequence shown here is derived from an EMBL/GenBank/DDBJ whole genome shotgun (WGS) entry which is preliminary data.</text>
</comment>
<evidence type="ECO:0000259" key="6">
    <source>
        <dbReference type="Pfam" id="PF00889"/>
    </source>
</evidence>
<evidence type="ECO:0000313" key="7">
    <source>
        <dbReference type="EMBL" id="OGD35132.1"/>
    </source>
</evidence>
<comment type="function">
    <text evidence="5">Associates with the EF-Tu.GDP complex and induces the exchange of GDP to GTP. It remains bound to the aminoacyl-tRNA.EF-Tu.GTP complex up to the GTP hydrolysis stage on the ribosome.</text>
</comment>
<evidence type="ECO:0000256" key="5">
    <source>
        <dbReference type="HAMAP-Rule" id="MF_00050"/>
    </source>
</evidence>
<feature type="region of interest" description="Involved in Mg(2+) ion dislocation from EF-Tu" evidence="5">
    <location>
        <begin position="81"/>
        <end position="84"/>
    </location>
</feature>
<protein>
    <recommendedName>
        <fullName evidence="2 5">Elongation factor Ts</fullName>
        <shortName evidence="5">EF-Ts</shortName>
    </recommendedName>
</protein>
<dbReference type="PANTHER" id="PTHR11741">
    <property type="entry name" value="ELONGATION FACTOR TS"/>
    <property type="match status" value="1"/>
</dbReference>
<dbReference type="InterPro" id="IPR009060">
    <property type="entry name" value="UBA-like_sf"/>
</dbReference>
<organism evidence="7 8">
    <name type="scientific">Candidatus Azambacteria bacterium RIFCSPHIGHO2_01_46_10</name>
    <dbReference type="NCBI Taxonomy" id="1797293"/>
    <lineage>
        <taxon>Bacteria</taxon>
        <taxon>Candidatus Azamiibacteriota</taxon>
    </lineage>
</organism>
<evidence type="ECO:0000256" key="4">
    <source>
        <dbReference type="ARBA" id="ARBA00022917"/>
    </source>
</evidence>
<name>A0A1F5BX11_9BACT</name>
<comment type="similarity">
    <text evidence="1 5">Belongs to the EF-Ts family.</text>
</comment>
<comment type="subcellular location">
    <subcellularLocation>
        <location evidence="5">Cytoplasm</location>
    </subcellularLocation>
</comment>
<dbReference type="InterPro" id="IPR001816">
    <property type="entry name" value="Transl_elong_EFTs/EF1B"/>
</dbReference>
<sequence length="195" mass="21890">MKISSEQVKQLRAQTGASIMDCNQALQESLGDFVKALEILKKKGALKAEKKAARTAEQGIIEAYVHSNGKIGVLVDLRCETDFVARNEEFKKLAHELALHVAAMNPSYVSRQDVPADILEHERKLYLDEVAGLGKPEKIMNEIVEGKLGKHLEAICFLEQPYVKNPDETIDALIRSYIAKLGENIRVARFIRYEI</sequence>
<keyword evidence="3 5" id="KW-0251">Elongation factor</keyword>
<dbReference type="Gene3D" id="1.10.286.20">
    <property type="match status" value="1"/>
</dbReference>
<dbReference type="Gene3D" id="3.30.479.20">
    <property type="entry name" value="Elongation factor Ts, dimerisation domain"/>
    <property type="match status" value="1"/>
</dbReference>
<dbReference type="CDD" id="cd14275">
    <property type="entry name" value="UBA_EF-Ts"/>
    <property type="match status" value="1"/>
</dbReference>
<proteinExistence type="inferred from homology"/>
<dbReference type="NCBIfam" id="TIGR00116">
    <property type="entry name" value="tsf"/>
    <property type="match status" value="1"/>
</dbReference>
<dbReference type="AlphaFoldDB" id="A0A1F5BX11"/>
<evidence type="ECO:0000256" key="1">
    <source>
        <dbReference type="ARBA" id="ARBA00005532"/>
    </source>
</evidence>
<dbReference type="Pfam" id="PF00889">
    <property type="entry name" value="EF_TS"/>
    <property type="match status" value="1"/>
</dbReference>
<dbReference type="FunFam" id="1.10.8.10:FF:000001">
    <property type="entry name" value="Elongation factor Ts"/>
    <property type="match status" value="1"/>
</dbReference>
<evidence type="ECO:0000256" key="3">
    <source>
        <dbReference type="ARBA" id="ARBA00022768"/>
    </source>
</evidence>
<dbReference type="EMBL" id="MEYJ01000049">
    <property type="protein sequence ID" value="OGD35132.1"/>
    <property type="molecule type" value="Genomic_DNA"/>
</dbReference>
<dbReference type="GO" id="GO:0003746">
    <property type="term" value="F:translation elongation factor activity"/>
    <property type="evidence" value="ECO:0007669"/>
    <property type="project" value="UniProtKB-UniRule"/>
</dbReference>
<dbReference type="GO" id="GO:0005737">
    <property type="term" value="C:cytoplasm"/>
    <property type="evidence" value="ECO:0007669"/>
    <property type="project" value="UniProtKB-SubCell"/>
</dbReference>
<dbReference type="Proteomes" id="UP000178395">
    <property type="component" value="Unassembled WGS sequence"/>
</dbReference>